<evidence type="ECO:0000256" key="1">
    <source>
        <dbReference type="SAM" id="MobiDB-lite"/>
    </source>
</evidence>
<reference evidence="2" key="1">
    <citation type="journal article" date="2023" name="Science">
        <title>Genome structures resolve the early diversification of teleost fishes.</title>
        <authorList>
            <person name="Parey E."/>
            <person name="Louis A."/>
            <person name="Montfort J."/>
            <person name="Bouchez O."/>
            <person name="Roques C."/>
            <person name="Iampietro C."/>
            <person name="Lluch J."/>
            <person name="Castinel A."/>
            <person name="Donnadieu C."/>
            <person name="Desvignes T."/>
            <person name="Floi Bucao C."/>
            <person name="Jouanno E."/>
            <person name="Wen M."/>
            <person name="Mejri S."/>
            <person name="Dirks R."/>
            <person name="Jansen H."/>
            <person name="Henkel C."/>
            <person name="Chen W.J."/>
            <person name="Zahm M."/>
            <person name="Cabau C."/>
            <person name="Klopp C."/>
            <person name="Thompson A.W."/>
            <person name="Robinson-Rechavi M."/>
            <person name="Braasch I."/>
            <person name="Lecointre G."/>
            <person name="Bobe J."/>
            <person name="Postlethwait J.H."/>
            <person name="Berthelot C."/>
            <person name="Roest Crollius H."/>
            <person name="Guiguen Y."/>
        </authorList>
    </citation>
    <scope>NUCLEOTIDE SEQUENCE</scope>
    <source>
        <strain evidence="2">Concon-B</strain>
    </source>
</reference>
<organism evidence="2 3">
    <name type="scientific">Conger conger</name>
    <name type="common">Conger eel</name>
    <name type="synonym">Muraena conger</name>
    <dbReference type="NCBI Taxonomy" id="82655"/>
    <lineage>
        <taxon>Eukaryota</taxon>
        <taxon>Metazoa</taxon>
        <taxon>Chordata</taxon>
        <taxon>Craniata</taxon>
        <taxon>Vertebrata</taxon>
        <taxon>Euteleostomi</taxon>
        <taxon>Actinopterygii</taxon>
        <taxon>Neopterygii</taxon>
        <taxon>Teleostei</taxon>
        <taxon>Anguilliformes</taxon>
        <taxon>Congridae</taxon>
        <taxon>Conger</taxon>
    </lineage>
</organism>
<name>A0A9Q1D8R5_CONCO</name>
<gene>
    <name evidence="2" type="ORF">COCON_G00172120</name>
</gene>
<feature type="compositionally biased region" description="Polar residues" evidence="1">
    <location>
        <begin position="38"/>
        <end position="62"/>
    </location>
</feature>
<protein>
    <submittedName>
        <fullName evidence="2">Uncharacterized protein</fullName>
    </submittedName>
</protein>
<dbReference type="EMBL" id="JAFJMO010000012">
    <property type="protein sequence ID" value="KAJ8261489.1"/>
    <property type="molecule type" value="Genomic_DNA"/>
</dbReference>
<evidence type="ECO:0000313" key="3">
    <source>
        <dbReference type="Proteomes" id="UP001152803"/>
    </source>
</evidence>
<evidence type="ECO:0000313" key="2">
    <source>
        <dbReference type="EMBL" id="KAJ8261489.1"/>
    </source>
</evidence>
<proteinExistence type="predicted"/>
<feature type="compositionally biased region" description="Basic and acidic residues" evidence="1">
    <location>
        <begin position="105"/>
        <end position="124"/>
    </location>
</feature>
<keyword evidence="3" id="KW-1185">Reference proteome</keyword>
<sequence length="124" mass="13717">MIERNTWYIPGLWQQPPMAPVNVGYTADSENREETTDNRSSLGTEPAPENTSSCLAQSQPSSADPAKRCSADTDDMDGTLSKDTAHVQEEETEDSSSVSVSEDETMSKGEDPKQKRRETSWETK</sequence>
<dbReference type="OrthoDB" id="10522040at2759"/>
<comment type="caution">
    <text evidence="2">The sequence shown here is derived from an EMBL/GenBank/DDBJ whole genome shotgun (WGS) entry which is preliminary data.</text>
</comment>
<dbReference type="AlphaFoldDB" id="A0A9Q1D8R5"/>
<feature type="region of interest" description="Disordered" evidence="1">
    <location>
        <begin position="1"/>
        <end position="124"/>
    </location>
</feature>
<dbReference type="Proteomes" id="UP001152803">
    <property type="component" value="Unassembled WGS sequence"/>
</dbReference>
<accession>A0A9Q1D8R5</accession>